<dbReference type="Proteomes" id="UP000736672">
    <property type="component" value="Unassembled WGS sequence"/>
</dbReference>
<evidence type="ECO:0000313" key="2">
    <source>
        <dbReference type="EMBL" id="KAH7271324.1"/>
    </source>
</evidence>
<accession>A0A9P9KZN8</accession>
<sequence>MSMVPRPALARGLVTVCLLFPLDHLSVRVEFSSGAHSRSGHPSTLTKNVVVDFLVAVTCCSCPQFSPPLSRPSTRTGIPQPDLLSALHPPISISPNPHSPTPTSTTSTSNPIRKPTATGILGSPSTHLHAHAGKQARTHIQLPLPCLSCPVLPCPVASALSTNHQRAHRLIA</sequence>
<name>A0A9P9KZN8_FUSSL</name>
<evidence type="ECO:0000256" key="1">
    <source>
        <dbReference type="SAM" id="MobiDB-lite"/>
    </source>
</evidence>
<comment type="caution">
    <text evidence="2">The sequence shown here is derived from an EMBL/GenBank/DDBJ whole genome shotgun (WGS) entry which is preliminary data.</text>
</comment>
<dbReference type="AlphaFoldDB" id="A0A9P9KZN8"/>
<feature type="compositionally biased region" description="Low complexity" evidence="1">
    <location>
        <begin position="88"/>
        <end position="111"/>
    </location>
</feature>
<proteinExistence type="predicted"/>
<gene>
    <name evidence="2" type="ORF">B0J15DRAFT_211419</name>
</gene>
<evidence type="ECO:0000313" key="3">
    <source>
        <dbReference type="Proteomes" id="UP000736672"/>
    </source>
</evidence>
<protein>
    <submittedName>
        <fullName evidence="2">Uncharacterized protein</fullName>
    </submittedName>
</protein>
<reference evidence="2" key="1">
    <citation type="journal article" date="2021" name="Nat. Commun.">
        <title>Genetic determinants of endophytism in the Arabidopsis root mycobiome.</title>
        <authorList>
            <person name="Mesny F."/>
            <person name="Miyauchi S."/>
            <person name="Thiergart T."/>
            <person name="Pickel B."/>
            <person name="Atanasova L."/>
            <person name="Karlsson M."/>
            <person name="Huettel B."/>
            <person name="Barry K.W."/>
            <person name="Haridas S."/>
            <person name="Chen C."/>
            <person name="Bauer D."/>
            <person name="Andreopoulos W."/>
            <person name="Pangilinan J."/>
            <person name="LaButti K."/>
            <person name="Riley R."/>
            <person name="Lipzen A."/>
            <person name="Clum A."/>
            <person name="Drula E."/>
            <person name="Henrissat B."/>
            <person name="Kohler A."/>
            <person name="Grigoriev I.V."/>
            <person name="Martin F.M."/>
            <person name="Hacquard S."/>
        </authorList>
    </citation>
    <scope>NUCLEOTIDE SEQUENCE</scope>
    <source>
        <strain evidence="2">FSSC 5 MPI-SDFR-AT-0091</strain>
    </source>
</reference>
<keyword evidence="3" id="KW-1185">Reference proteome</keyword>
<dbReference type="EMBL" id="JAGTJS010000004">
    <property type="protein sequence ID" value="KAH7271324.1"/>
    <property type="molecule type" value="Genomic_DNA"/>
</dbReference>
<feature type="region of interest" description="Disordered" evidence="1">
    <location>
        <begin position="67"/>
        <end position="132"/>
    </location>
</feature>
<organism evidence="2 3">
    <name type="scientific">Fusarium solani</name>
    <name type="common">Filamentous fungus</name>
    <dbReference type="NCBI Taxonomy" id="169388"/>
    <lineage>
        <taxon>Eukaryota</taxon>
        <taxon>Fungi</taxon>
        <taxon>Dikarya</taxon>
        <taxon>Ascomycota</taxon>
        <taxon>Pezizomycotina</taxon>
        <taxon>Sordariomycetes</taxon>
        <taxon>Hypocreomycetidae</taxon>
        <taxon>Hypocreales</taxon>
        <taxon>Nectriaceae</taxon>
        <taxon>Fusarium</taxon>
        <taxon>Fusarium solani species complex</taxon>
    </lineage>
</organism>